<reference evidence="3" key="1">
    <citation type="journal article" date="2010" name="BMC Genomics">
        <title>Comparative genomic and proteomic analyses of two Mycoplasma agalactiae strains: clues to the macro- and micro-events that are shaping mycoplasma diversity.</title>
        <authorList>
            <person name="Nouvel L.X."/>
            <person name="Sirand-Pugnet P."/>
            <person name="Marenda M.S."/>
            <person name="Sagne E."/>
            <person name="Barbe V."/>
            <person name="Mangenot S."/>
            <person name="Schenowitz C."/>
            <person name="Jacob D."/>
            <person name="Barre A."/>
            <person name="Claverol S."/>
            <person name="Blanchard A."/>
            <person name="Citti C."/>
        </authorList>
    </citation>
    <scope>NUCLEOTIDE SEQUENCE [LARGE SCALE GENOMIC DNA]</scope>
    <source>
        <strain evidence="3">5632</strain>
    </source>
</reference>
<sequence length="131" mass="15365">MYGDKYRVVPYISYWDKQKKRPAKKSLPYIGSIVEINGEFVYVEDPKRAREDTTPIKTYGNCKFLDNLAKDIRDDLVRFFGQDTGLKKYAYSLVGILFKIDMNDFKIIIIIVLFLKIILISLFLRIVLQTL</sequence>
<keyword evidence="1" id="KW-0812">Transmembrane</keyword>
<protein>
    <submittedName>
        <fullName evidence="2">Uncharacterized protein</fullName>
    </submittedName>
</protein>
<feature type="transmembrane region" description="Helical" evidence="1">
    <location>
        <begin position="107"/>
        <end position="128"/>
    </location>
</feature>
<evidence type="ECO:0000256" key="1">
    <source>
        <dbReference type="SAM" id="Phobius"/>
    </source>
</evidence>
<accession>D3VRC6</accession>
<dbReference type="KEGG" id="mal:MAGa6700"/>
<keyword evidence="1" id="KW-0472">Membrane</keyword>
<dbReference type="AlphaFoldDB" id="D3VRC6"/>
<proteinExistence type="predicted"/>
<dbReference type="EMBL" id="FP671138">
    <property type="protein sequence ID" value="CBH40873.1"/>
    <property type="molecule type" value="Genomic_DNA"/>
</dbReference>
<keyword evidence="1" id="KW-1133">Transmembrane helix</keyword>
<gene>
    <name evidence="2" type="ordered locus">MAGa6700</name>
</gene>
<organism evidence="2 3">
    <name type="scientific">Mycoplasmopsis agalactiae</name>
    <name type="common">Mycoplasma agalactiae</name>
    <dbReference type="NCBI Taxonomy" id="2110"/>
    <lineage>
        <taxon>Bacteria</taxon>
        <taxon>Bacillati</taxon>
        <taxon>Mycoplasmatota</taxon>
        <taxon>Mycoplasmoidales</taxon>
        <taxon>Metamycoplasmataceae</taxon>
        <taxon>Mycoplasmopsis</taxon>
    </lineage>
</organism>
<evidence type="ECO:0000313" key="2">
    <source>
        <dbReference type="EMBL" id="CBH40873.1"/>
    </source>
</evidence>
<evidence type="ECO:0000313" key="3">
    <source>
        <dbReference type="Proteomes" id="UP000006902"/>
    </source>
</evidence>
<name>D3VRC6_MYCAA</name>
<dbReference type="Proteomes" id="UP000006902">
    <property type="component" value="Chromosome"/>
</dbReference>